<dbReference type="PANTHER" id="PTHR12318:SF0">
    <property type="entry name" value="ACYL-COENZYME A DIPHOSPHATASE NUDT19"/>
    <property type="match status" value="1"/>
</dbReference>
<dbReference type="Gene3D" id="3.90.79.10">
    <property type="entry name" value="Nucleoside Triphosphate Pyrophosphohydrolase"/>
    <property type="match status" value="1"/>
</dbReference>
<dbReference type="SUPFAM" id="SSF55811">
    <property type="entry name" value="Nudix"/>
    <property type="match status" value="1"/>
</dbReference>
<comment type="caution">
    <text evidence="7">The sequence shown here is derived from an EMBL/GenBank/DDBJ whole genome shotgun (WGS) entry which is preliminary data.</text>
</comment>
<keyword evidence="6" id="KW-0464">Manganese</keyword>
<evidence type="ECO:0000256" key="2">
    <source>
        <dbReference type="ARBA" id="ARBA00001946"/>
    </source>
</evidence>
<comment type="cofactor">
    <cofactor evidence="2">
        <name>Mg(2+)</name>
        <dbReference type="ChEBI" id="CHEBI:18420"/>
    </cofactor>
</comment>
<evidence type="ECO:0000256" key="4">
    <source>
        <dbReference type="ARBA" id="ARBA00022801"/>
    </source>
</evidence>
<accession>A0ABV3V2C6</accession>
<sequence length="308" mass="33466">MSSSANTTARGSFERLFHVPQAHRKAALAWLDRGVGIHGSAPKHASSVVVVRDGDHGVEALMMFRPDRPSFGQLSFPGGLLEPSDDEPLIWSGPRPTEWANKLGSDDIGLARRAVVAAARRVFVETGLLFAGCEGDGIAEHVDGADWMLARQQLSDLDISFAGVLSNRVFAFRTELLRPLARWMTSDFVHQRVDLRYFAAVLPVGQRCSPLKTRAKDSWLGWVDAKTLLEHPHDTAVPALFADRNAQHGGSGQEFNLGEVATPGVQTILGMIARANSAIAFLSARRDMTVQTPSLDVRNGDPVLVLDS</sequence>
<dbReference type="EMBL" id="JAYWLU010000008">
    <property type="protein sequence ID" value="MEX3594835.1"/>
    <property type="molecule type" value="Genomic_DNA"/>
</dbReference>
<evidence type="ECO:0000313" key="8">
    <source>
        <dbReference type="Proteomes" id="UP001558481"/>
    </source>
</evidence>
<evidence type="ECO:0000256" key="5">
    <source>
        <dbReference type="ARBA" id="ARBA00022842"/>
    </source>
</evidence>
<comment type="cofactor">
    <cofactor evidence="1">
        <name>Mn(2+)</name>
        <dbReference type="ChEBI" id="CHEBI:29035"/>
    </cofactor>
</comment>
<dbReference type="InterPro" id="IPR039121">
    <property type="entry name" value="NUDT19"/>
</dbReference>
<evidence type="ECO:0000256" key="1">
    <source>
        <dbReference type="ARBA" id="ARBA00001936"/>
    </source>
</evidence>
<keyword evidence="3" id="KW-0479">Metal-binding</keyword>
<evidence type="ECO:0008006" key="9">
    <source>
        <dbReference type="Google" id="ProtNLM"/>
    </source>
</evidence>
<dbReference type="PANTHER" id="PTHR12318">
    <property type="entry name" value="TESTOSTERONE-REGULATED PROTEIN RP2"/>
    <property type="match status" value="1"/>
</dbReference>
<dbReference type="InterPro" id="IPR015797">
    <property type="entry name" value="NUDIX_hydrolase-like_dom_sf"/>
</dbReference>
<gene>
    <name evidence="7" type="ORF">VVR66_08925</name>
</gene>
<reference evidence="7 8" key="1">
    <citation type="journal article" date="2024" name="Fungal Genet. Biol.">
        <title>The porcine skin microbiome exhibits broad fungal antagonism.</title>
        <authorList>
            <person name="De La Cruz K.F."/>
            <person name="Townsend E.C."/>
            <person name="Alex Cheong J.Z."/>
            <person name="Salamzade R."/>
            <person name="Liu A."/>
            <person name="Sandstrom S."/>
            <person name="Davila E."/>
            <person name="Huang L."/>
            <person name="Xu K.H."/>
            <person name="Wu S.Y."/>
            <person name="Meudt J.J."/>
            <person name="Shanmuganayagam D."/>
            <person name="Gibson A.L.F."/>
            <person name="Kalan L.R."/>
        </authorList>
    </citation>
    <scope>NUCLEOTIDE SEQUENCE [LARGE SCALE GENOMIC DNA]</scope>
    <source>
        <strain evidence="7 8">LK2625</strain>
    </source>
</reference>
<evidence type="ECO:0000313" key="7">
    <source>
        <dbReference type="EMBL" id="MEX3594835.1"/>
    </source>
</evidence>
<keyword evidence="8" id="KW-1185">Reference proteome</keyword>
<name>A0ABV3V2C6_9MICC</name>
<protein>
    <recommendedName>
        <fullName evidence="9">NUDIX hydrolase</fullName>
    </recommendedName>
</protein>
<dbReference type="RefSeq" id="WP_368629478.1">
    <property type="nucleotide sequence ID" value="NZ_JAYWLU010000008.1"/>
</dbReference>
<keyword evidence="5" id="KW-0460">Magnesium</keyword>
<keyword evidence="4" id="KW-0378">Hydrolase</keyword>
<proteinExistence type="predicted"/>
<dbReference type="Proteomes" id="UP001558481">
    <property type="component" value="Unassembled WGS sequence"/>
</dbReference>
<evidence type="ECO:0000256" key="3">
    <source>
        <dbReference type="ARBA" id="ARBA00022723"/>
    </source>
</evidence>
<organism evidence="7 8">
    <name type="scientific">Kocuria carniphila</name>
    <dbReference type="NCBI Taxonomy" id="262208"/>
    <lineage>
        <taxon>Bacteria</taxon>
        <taxon>Bacillati</taxon>
        <taxon>Actinomycetota</taxon>
        <taxon>Actinomycetes</taxon>
        <taxon>Micrococcales</taxon>
        <taxon>Micrococcaceae</taxon>
        <taxon>Kocuria</taxon>
    </lineage>
</organism>
<evidence type="ECO:0000256" key="6">
    <source>
        <dbReference type="ARBA" id="ARBA00023211"/>
    </source>
</evidence>